<dbReference type="PANTHER" id="PTHR37171:SF1">
    <property type="entry name" value="SERINE_THREONINE-PROTEIN KINASE YRZF-RELATED"/>
    <property type="match status" value="1"/>
</dbReference>
<dbReference type="STRING" id="1095629.A0A0C9WT03"/>
<keyword evidence="5" id="KW-1185">Reference proteome</keyword>
<keyword evidence="1" id="KW-0067">ATP-binding</keyword>
<dbReference type="HOGENOM" id="CLU_004236_0_0_1"/>
<feature type="region of interest" description="Disordered" evidence="2">
    <location>
        <begin position="294"/>
        <end position="343"/>
    </location>
</feature>
<feature type="compositionally biased region" description="Basic and acidic residues" evidence="2">
    <location>
        <begin position="333"/>
        <end position="343"/>
    </location>
</feature>
<feature type="compositionally biased region" description="Gly residues" evidence="2">
    <location>
        <begin position="433"/>
        <end position="447"/>
    </location>
</feature>
<dbReference type="Gene3D" id="1.10.510.10">
    <property type="entry name" value="Transferase(Phosphotransferase) domain 1"/>
    <property type="match status" value="1"/>
</dbReference>
<feature type="binding site" evidence="1">
    <location>
        <position position="566"/>
    </location>
    <ligand>
        <name>ATP</name>
        <dbReference type="ChEBI" id="CHEBI:30616"/>
    </ligand>
</feature>
<dbReference type="AlphaFoldDB" id="A0A0C9WT03"/>
<reference evidence="5" key="2">
    <citation type="submission" date="2015-01" db="EMBL/GenBank/DDBJ databases">
        <title>Evolutionary Origins and Diversification of the Mycorrhizal Mutualists.</title>
        <authorList>
            <consortium name="DOE Joint Genome Institute"/>
            <consortium name="Mycorrhizal Genomics Consortium"/>
            <person name="Kohler A."/>
            <person name="Kuo A."/>
            <person name="Nagy L.G."/>
            <person name="Floudas D."/>
            <person name="Copeland A."/>
            <person name="Barry K.W."/>
            <person name="Cichocki N."/>
            <person name="Veneault-Fourrey C."/>
            <person name="LaButti K."/>
            <person name="Lindquist E.A."/>
            <person name="Lipzen A."/>
            <person name="Lundell T."/>
            <person name="Morin E."/>
            <person name="Murat C."/>
            <person name="Riley R."/>
            <person name="Ohm R."/>
            <person name="Sun H."/>
            <person name="Tunlid A."/>
            <person name="Henrissat B."/>
            <person name="Grigoriev I.V."/>
            <person name="Hibbett D.S."/>
            <person name="Martin F."/>
        </authorList>
    </citation>
    <scope>NUCLEOTIDE SEQUENCE [LARGE SCALE GENOMIC DNA]</scope>
    <source>
        <strain evidence="5">LaAM-08-1</strain>
    </source>
</reference>
<dbReference type="PROSITE" id="PS50011">
    <property type="entry name" value="PROTEIN_KINASE_DOM"/>
    <property type="match status" value="1"/>
</dbReference>
<dbReference type="PANTHER" id="PTHR37171">
    <property type="entry name" value="SERINE/THREONINE-PROTEIN KINASE YRZF-RELATED"/>
    <property type="match status" value="1"/>
</dbReference>
<sequence length="702" mass="76441">MASTSATNASSPIDLKELDDLFSWNPPRLVLRPRVDNRKPATTTGPPAFFGRHFSRKLALQQVVRLPSLVEDLAKSVDLALEKHALPELSGLFPTAAKRMEVAQKLEPYVRDEKGVCQIYSRTTGDYCPIVASTLALNPKAPGWIPLIRWTEAVSRTRHAIMDAELTFYAPADTEFGQRREEVIKTMESGRRRILEAMRKTQSPLMTFEFKSLSAGPAEVMTAVPELGKFKWPYCGSPDHPCSDPKHKNMRDEVVVISPGLDALHLPWNLPSSSGGTIQIPPTTQASPFFLQEDPGISSVPEPAGGGKRKRTQAFKTSEGRTTAKDKGKKRQKTDVDNPAHQNHHDVSAQSLVQQAWAQATKADTSLMVLHSGNHEVIGVRHRESQTLFVSDVIEPHICVNPSYGKLHVGVCIASIEDVCDRKVRQGAFADSGGEGSGGGGKGNGRGRGAKKRTTGGLGGGDNSVEDELAIMKTIYGASKCHMLHMFLRYDVYDSPVPASFIRSLRLPMSQNCLSSPFSPLNRAQNECMTVILTSEIGHGATGVALRGTLKPENMKGAGVLDVVVKLAFDDGQRDSLKKEYKLYLLLRAKGVQRGITPIIGFFDDDADGSACALIMLYAGVPISDLERNLTAAECNGAMSVQDSIHCAGVLHDDIRPDNVLIGDSGLTIIDFGHSRQCSKKAKDQERVYLQSILQGLAGESW</sequence>
<proteinExistence type="predicted"/>
<evidence type="ECO:0000256" key="1">
    <source>
        <dbReference type="PROSITE-ProRule" id="PRU10141"/>
    </source>
</evidence>
<dbReference type="InterPro" id="IPR000719">
    <property type="entry name" value="Prot_kinase_dom"/>
</dbReference>
<dbReference type="InterPro" id="IPR011009">
    <property type="entry name" value="Kinase-like_dom_sf"/>
</dbReference>
<protein>
    <recommendedName>
        <fullName evidence="3">Protein kinase domain-containing protein</fullName>
    </recommendedName>
</protein>
<feature type="domain" description="Protein kinase" evidence="3">
    <location>
        <begin position="531"/>
        <end position="702"/>
    </location>
</feature>
<dbReference type="InterPro" id="IPR017441">
    <property type="entry name" value="Protein_kinase_ATP_BS"/>
</dbReference>
<evidence type="ECO:0000256" key="2">
    <source>
        <dbReference type="SAM" id="MobiDB-lite"/>
    </source>
</evidence>
<evidence type="ECO:0000313" key="4">
    <source>
        <dbReference type="EMBL" id="KIK02020.1"/>
    </source>
</evidence>
<name>A0A0C9WT03_9AGAR</name>
<dbReference type="EMBL" id="KN838598">
    <property type="protein sequence ID" value="KIK02020.1"/>
    <property type="molecule type" value="Genomic_DNA"/>
</dbReference>
<dbReference type="SUPFAM" id="SSF56112">
    <property type="entry name" value="Protein kinase-like (PK-like)"/>
    <property type="match status" value="1"/>
</dbReference>
<reference evidence="4 5" key="1">
    <citation type="submission" date="2014-04" db="EMBL/GenBank/DDBJ databases">
        <authorList>
            <consortium name="DOE Joint Genome Institute"/>
            <person name="Kuo A."/>
            <person name="Kohler A."/>
            <person name="Nagy L.G."/>
            <person name="Floudas D."/>
            <person name="Copeland A."/>
            <person name="Barry K.W."/>
            <person name="Cichocki N."/>
            <person name="Veneault-Fourrey C."/>
            <person name="LaButti K."/>
            <person name="Lindquist E.A."/>
            <person name="Lipzen A."/>
            <person name="Lundell T."/>
            <person name="Morin E."/>
            <person name="Murat C."/>
            <person name="Sun H."/>
            <person name="Tunlid A."/>
            <person name="Henrissat B."/>
            <person name="Grigoriev I.V."/>
            <person name="Hibbett D.S."/>
            <person name="Martin F."/>
            <person name="Nordberg H.P."/>
            <person name="Cantor M.N."/>
            <person name="Hua S.X."/>
        </authorList>
    </citation>
    <scope>NUCLEOTIDE SEQUENCE [LARGE SCALE GENOMIC DNA]</scope>
    <source>
        <strain evidence="4 5">LaAM-08-1</strain>
    </source>
</reference>
<gene>
    <name evidence="4" type="ORF">K443DRAFT_659602</name>
</gene>
<dbReference type="PROSITE" id="PS00107">
    <property type="entry name" value="PROTEIN_KINASE_ATP"/>
    <property type="match status" value="1"/>
</dbReference>
<organism evidence="4 5">
    <name type="scientific">Laccaria amethystina LaAM-08-1</name>
    <dbReference type="NCBI Taxonomy" id="1095629"/>
    <lineage>
        <taxon>Eukaryota</taxon>
        <taxon>Fungi</taxon>
        <taxon>Dikarya</taxon>
        <taxon>Basidiomycota</taxon>
        <taxon>Agaricomycotina</taxon>
        <taxon>Agaricomycetes</taxon>
        <taxon>Agaricomycetidae</taxon>
        <taxon>Agaricales</taxon>
        <taxon>Agaricineae</taxon>
        <taxon>Hydnangiaceae</taxon>
        <taxon>Laccaria</taxon>
    </lineage>
</organism>
<dbReference type="GO" id="GO:0004672">
    <property type="term" value="F:protein kinase activity"/>
    <property type="evidence" value="ECO:0007669"/>
    <property type="project" value="InterPro"/>
</dbReference>
<dbReference type="OrthoDB" id="2521594at2759"/>
<dbReference type="Proteomes" id="UP000054477">
    <property type="component" value="Unassembled WGS sequence"/>
</dbReference>
<feature type="region of interest" description="Disordered" evidence="2">
    <location>
        <begin position="428"/>
        <end position="459"/>
    </location>
</feature>
<evidence type="ECO:0000259" key="3">
    <source>
        <dbReference type="PROSITE" id="PS50011"/>
    </source>
</evidence>
<keyword evidence="1" id="KW-0547">Nucleotide-binding</keyword>
<dbReference type="GO" id="GO:0005524">
    <property type="term" value="F:ATP binding"/>
    <property type="evidence" value="ECO:0007669"/>
    <property type="project" value="UniProtKB-UniRule"/>
</dbReference>
<dbReference type="InterPro" id="IPR052396">
    <property type="entry name" value="Meiotic_Drive_Suppr_Kinase"/>
</dbReference>
<evidence type="ECO:0000313" key="5">
    <source>
        <dbReference type="Proteomes" id="UP000054477"/>
    </source>
</evidence>
<accession>A0A0C9WT03</accession>